<evidence type="ECO:0000313" key="2">
    <source>
        <dbReference type="EMBL" id="MBW0558529.1"/>
    </source>
</evidence>
<feature type="compositionally biased region" description="Acidic residues" evidence="1">
    <location>
        <begin position="15"/>
        <end position="29"/>
    </location>
</feature>
<name>A0A9Q3PEC4_9BASI</name>
<keyword evidence="3" id="KW-1185">Reference proteome</keyword>
<evidence type="ECO:0000313" key="3">
    <source>
        <dbReference type="Proteomes" id="UP000765509"/>
    </source>
</evidence>
<dbReference type="EMBL" id="AVOT02066814">
    <property type="protein sequence ID" value="MBW0558529.1"/>
    <property type="molecule type" value="Genomic_DNA"/>
</dbReference>
<proteinExistence type="predicted"/>
<protein>
    <submittedName>
        <fullName evidence="2">Uncharacterized protein</fullName>
    </submittedName>
</protein>
<dbReference type="AlphaFoldDB" id="A0A9Q3PEC4"/>
<evidence type="ECO:0000256" key="1">
    <source>
        <dbReference type="SAM" id="MobiDB-lite"/>
    </source>
</evidence>
<dbReference type="Proteomes" id="UP000765509">
    <property type="component" value="Unassembled WGS sequence"/>
</dbReference>
<comment type="caution">
    <text evidence="2">The sequence shown here is derived from an EMBL/GenBank/DDBJ whole genome shotgun (WGS) entry which is preliminary data.</text>
</comment>
<feature type="region of interest" description="Disordered" evidence="1">
    <location>
        <begin position="1"/>
        <end position="31"/>
    </location>
</feature>
<reference evidence="2" key="1">
    <citation type="submission" date="2021-03" db="EMBL/GenBank/DDBJ databases">
        <title>Draft genome sequence of rust myrtle Austropuccinia psidii MF-1, a brazilian biotype.</title>
        <authorList>
            <person name="Quecine M.C."/>
            <person name="Pachon D.M.R."/>
            <person name="Bonatelli M.L."/>
            <person name="Correr F.H."/>
            <person name="Franceschini L.M."/>
            <person name="Leite T.F."/>
            <person name="Margarido G.R.A."/>
            <person name="Almeida C.A."/>
            <person name="Ferrarezi J.A."/>
            <person name="Labate C.A."/>
        </authorList>
    </citation>
    <scope>NUCLEOTIDE SEQUENCE</scope>
    <source>
        <strain evidence="2">MF-1</strain>
    </source>
</reference>
<sequence length="118" mass="13580">MNQPSTSDLPRFPEDTVEEQYEEESDEEDQAVKMQSLIKQMQDFLLTQIKKEEKGKQSTTFTPGDSPIESTLPRRCRPKESPISPTPVPRVTSTPVTKERFQNFQRRVFLSTPAHQSP</sequence>
<accession>A0A9Q3PEC4</accession>
<gene>
    <name evidence="2" type="ORF">O181_098244</name>
</gene>
<organism evidence="2 3">
    <name type="scientific">Austropuccinia psidii MF-1</name>
    <dbReference type="NCBI Taxonomy" id="1389203"/>
    <lineage>
        <taxon>Eukaryota</taxon>
        <taxon>Fungi</taxon>
        <taxon>Dikarya</taxon>
        <taxon>Basidiomycota</taxon>
        <taxon>Pucciniomycotina</taxon>
        <taxon>Pucciniomycetes</taxon>
        <taxon>Pucciniales</taxon>
        <taxon>Sphaerophragmiaceae</taxon>
        <taxon>Austropuccinia</taxon>
    </lineage>
</organism>
<feature type="region of interest" description="Disordered" evidence="1">
    <location>
        <begin position="51"/>
        <end position="96"/>
    </location>
</feature>